<evidence type="ECO:0000259" key="7">
    <source>
        <dbReference type="Pfam" id="PF01555"/>
    </source>
</evidence>
<evidence type="ECO:0000256" key="2">
    <source>
        <dbReference type="ARBA" id="ARBA00011900"/>
    </source>
</evidence>
<dbReference type="InterPro" id="IPR002052">
    <property type="entry name" value="DNA_methylase_N6_adenine_CS"/>
</dbReference>
<reference evidence="8 9" key="1">
    <citation type="submission" date="2017-11" db="EMBL/GenBank/DDBJ databases">
        <title>Genome sequencing of a diverse group of Pseudomonas species.</title>
        <authorList>
            <person name="Loper J."/>
        </authorList>
    </citation>
    <scope>NUCLEOTIDE SEQUENCE [LARGE SCALE GENOMIC DNA]</scope>
    <source>
        <strain evidence="8 9">NCPPB 2192</strain>
    </source>
</reference>
<evidence type="ECO:0000313" key="8">
    <source>
        <dbReference type="EMBL" id="PKA73764.1"/>
    </source>
</evidence>
<dbReference type="InterPro" id="IPR029063">
    <property type="entry name" value="SAM-dependent_MTases_sf"/>
</dbReference>
<dbReference type="InterPro" id="IPR002295">
    <property type="entry name" value="N4/N6-MTase_EcoPI_Mod-like"/>
</dbReference>
<evidence type="ECO:0000256" key="6">
    <source>
        <dbReference type="ARBA" id="ARBA00047942"/>
    </source>
</evidence>
<dbReference type="PROSITE" id="PS00092">
    <property type="entry name" value="N6_MTASE"/>
    <property type="match status" value="1"/>
</dbReference>
<keyword evidence="3" id="KW-0489">Methyltransferase</keyword>
<dbReference type="Gene3D" id="3.40.50.150">
    <property type="entry name" value="Vaccinia Virus protein VP39"/>
    <property type="match status" value="1"/>
</dbReference>
<keyword evidence="4" id="KW-0808">Transferase</keyword>
<dbReference type="Pfam" id="PF01555">
    <property type="entry name" value="N6_N4_Mtase"/>
    <property type="match status" value="1"/>
</dbReference>
<name>A0ABX4QAC5_PSETO</name>
<keyword evidence="5" id="KW-0949">S-adenosyl-L-methionine</keyword>
<dbReference type="EC" id="2.1.1.72" evidence="2"/>
<evidence type="ECO:0000256" key="1">
    <source>
        <dbReference type="ARBA" id="ARBA00006594"/>
    </source>
</evidence>
<dbReference type="EMBL" id="PHHD01000001">
    <property type="protein sequence ID" value="PKA73764.1"/>
    <property type="molecule type" value="Genomic_DNA"/>
</dbReference>
<dbReference type="PIRSF" id="PIRSF015855">
    <property type="entry name" value="TypeIII_Mtase_mKpnI"/>
    <property type="match status" value="1"/>
</dbReference>
<dbReference type="SUPFAM" id="SSF53335">
    <property type="entry name" value="S-adenosyl-L-methionine-dependent methyltransferases"/>
    <property type="match status" value="1"/>
</dbReference>
<dbReference type="PRINTS" id="PR00506">
    <property type="entry name" value="D21N6MTFRASE"/>
</dbReference>
<feature type="domain" description="DNA methylase N-4/N-6" evidence="7">
    <location>
        <begin position="121"/>
        <end position="439"/>
    </location>
</feature>
<accession>A0ABX4QAC5</accession>
<sequence>MDKLKMHSSNLTEANIAKLAELFPNCITEARDAKGKLKQTVDFDLLRQELSSSIVEGPQERYQLNWPGKREALLTANAPIAKTLRPCREDSVNFDTTQNLFIEGDNLEALKLLQEVYLNKVSLIYIDPPYNTGGDFIYEDDFAEDVDTYLYRSNQRSEIGDRMIANPESNGRIHSDWLSMIYSRLRLARSLLRDDGLIFISIDDNEQANLQKVCDEIFGESNFRGKVSRATGTPSGQGHGILVNEVDFILIYSKSEEATLYGLPFTADDQKIYDQQDKFGRYLTRTLRKTGGEDRREDRPTMYYGVEAPDGEKVFPIGPGGYESRWRCGPKSYEELKSNNLIEWKQVVESGVQVWKPYQKFYLEGRLKQPSNLWQNIEGNKKASIDIKGLFGAKVFDTPKPLELIKRCISIGMQSDGIVVDFFAGSATTAHAVMALNAEDQGTRRYVMIQLPEACPEDSEAYKNGYSKISDIGKERIRRAGTKIKAANAMTVPDLDTGFRTLKVDTSNMKEVYYNPDAVSQDLLSDQVDNIREDRTAEDLLFQVLLDWGVDLALPISQQSIFGKTVFFVDGNTLVACFDTGIDEDFVKQLAGHQPLRVVFRDSGFASDSVKINVEQVFKLLSPATEIKTL</sequence>
<dbReference type="GeneID" id="55843868"/>
<proteinExistence type="inferred from homology"/>
<comment type="caution">
    <text evidence="8">The sequence shown here is derived from an EMBL/GenBank/DDBJ whole genome shotgun (WGS) entry which is preliminary data.</text>
</comment>
<keyword evidence="9" id="KW-1185">Reference proteome</keyword>
<organism evidence="8 9">
    <name type="scientific">Pseudomonas tolaasii NCPPB 2192</name>
    <dbReference type="NCBI Taxonomy" id="564423"/>
    <lineage>
        <taxon>Bacteria</taxon>
        <taxon>Pseudomonadati</taxon>
        <taxon>Pseudomonadota</taxon>
        <taxon>Gammaproteobacteria</taxon>
        <taxon>Pseudomonadales</taxon>
        <taxon>Pseudomonadaceae</taxon>
        <taxon>Pseudomonas</taxon>
    </lineage>
</organism>
<gene>
    <name evidence="8" type="ORF">ATI14_0507</name>
</gene>
<evidence type="ECO:0000256" key="3">
    <source>
        <dbReference type="ARBA" id="ARBA00022603"/>
    </source>
</evidence>
<dbReference type="Proteomes" id="UP000232891">
    <property type="component" value="Unassembled WGS sequence"/>
</dbReference>
<dbReference type="RefSeq" id="WP_080520257.1">
    <property type="nucleotide sequence ID" value="NZ_PHHD01000001.1"/>
</dbReference>
<evidence type="ECO:0000313" key="9">
    <source>
        <dbReference type="Proteomes" id="UP000232891"/>
    </source>
</evidence>
<evidence type="ECO:0000256" key="4">
    <source>
        <dbReference type="ARBA" id="ARBA00022679"/>
    </source>
</evidence>
<evidence type="ECO:0000256" key="5">
    <source>
        <dbReference type="ARBA" id="ARBA00022691"/>
    </source>
</evidence>
<comment type="similarity">
    <text evidence="1">Belongs to the N(4)/N(6)-methyltransferase family.</text>
</comment>
<protein>
    <recommendedName>
        <fullName evidence="2">site-specific DNA-methyltransferase (adenine-specific)</fullName>
        <ecNumber evidence="2">2.1.1.72</ecNumber>
    </recommendedName>
</protein>
<dbReference type="InterPro" id="IPR002941">
    <property type="entry name" value="DNA_methylase_N4/N6"/>
</dbReference>
<comment type="catalytic activity">
    <reaction evidence="6">
        <text>a 2'-deoxyadenosine in DNA + S-adenosyl-L-methionine = an N(6)-methyl-2'-deoxyadenosine in DNA + S-adenosyl-L-homocysteine + H(+)</text>
        <dbReference type="Rhea" id="RHEA:15197"/>
        <dbReference type="Rhea" id="RHEA-COMP:12418"/>
        <dbReference type="Rhea" id="RHEA-COMP:12419"/>
        <dbReference type="ChEBI" id="CHEBI:15378"/>
        <dbReference type="ChEBI" id="CHEBI:57856"/>
        <dbReference type="ChEBI" id="CHEBI:59789"/>
        <dbReference type="ChEBI" id="CHEBI:90615"/>
        <dbReference type="ChEBI" id="CHEBI:90616"/>
        <dbReference type="EC" id="2.1.1.72"/>
    </reaction>
</comment>